<dbReference type="EMBL" id="LZYZ01000002">
    <property type="protein sequence ID" value="OOM14634.1"/>
    <property type="molecule type" value="Genomic_DNA"/>
</dbReference>
<dbReference type="CDD" id="cd06291">
    <property type="entry name" value="PBP1_Qymf-like"/>
    <property type="match status" value="1"/>
</dbReference>
<organism evidence="6 7">
    <name type="scientific">Clostridium saccharobutylicum</name>
    <dbReference type="NCBI Taxonomy" id="169679"/>
    <lineage>
        <taxon>Bacteria</taxon>
        <taxon>Bacillati</taxon>
        <taxon>Bacillota</taxon>
        <taxon>Clostridia</taxon>
        <taxon>Eubacteriales</taxon>
        <taxon>Clostridiaceae</taxon>
        <taxon>Clostridium</taxon>
    </lineage>
</organism>
<dbReference type="Proteomes" id="UP000191154">
    <property type="component" value="Unassembled WGS sequence"/>
</dbReference>
<dbReference type="PANTHER" id="PTHR30146">
    <property type="entry name" value="LACI-RELATED TRANSCRIPTIONAL REPRESSOR"/>
    <property type="match status" value="1"/>
</dbReference>
<evidence type="ECO:0000256" key="4">
    <source>
        <dbReference type="ARBA" id="ARBA00023163"/>
    </source>
</evidence>
<evidence type="ECO:0000259" key="5">
    <source>
        <dbReference type="PROSITE" id="PS50932"/>
    </source>
</evidence>
<dbReference type="PRINTS" id="PR00036">
    <property type="entry name" value="HTHLACI"/>
</dbReference>
<keyword evidence="1" id="KW-0678">Repressor</keyword>
<dbReference type="SUPFAM" id="SSF47413">
    <property type="entry name" value="lambda repressor-like DNA-binding domains"/>
    <property type="match status" value="1"/>
</dbReference>
<feature type="domain" description="HTH lacI-type" evidence="5">
    <location>
        <begin position="2"/>
        <end position="55"/>
    </location>
</feature>
<proteinExistence type="predicted"/>
<dbReference type="PROSITE" id="PS00356">
    <property type="entry name" value="HTH_LACI_1"/>
    <property type="match status" value="1"/>
</dbReference>
<dbReference type="InterPro" id="IPR046335">
    <property type="entry name" value="LacI/GalR-like_sensor"/>
</dbReference>
<keyword evidence="4" id="KW-0804">Transcription</keyword>
<dbReference type="InterPro" id="IPR000843">
    <property type="entry name" value="HTH_LacI"/>
</dbReference>
<gene>
    <name evidence="6" type="primary">degA_2</name>
    <name evidence="6" type="ORF">CLOSAC_15140</name>
</gene>
<protein>
    <submittedName>
        <fullName evidence="6">HTH-type transcriptional regulator DegA</fullName>
    </submittedName>
</protein>
<dbReference type="PANTHER" id="PTHR30146:SF95">
    <property type="entry name" value="RIBOSE OPERON REPRESSOR"/>
    <property type="match status" value="1"/>
</dbReference>
<reference evidence="6 7" key="1">
    <citation type="submission" date="2016-05" db="EMBL/GenBank/DDBJ databases">
        <title>Microbial solvent formation.</title>
        <authorList>
            <person name="Poehlein A."/>
            <person name="Montoya Solano J.D."/>
            <person name="Flitsch S."/>
            <person name="Krabben P."/>
            <person name="Duerre P."/>
            <person name="Daniel R."/>
        </authorList>
    </citation>
    <scope>NUCLEOTIDE SEQUENCE [LARGE SCALE GENOMIC DNA]</scope>
    <source>
        <strain evidence="6 7">L1-8</strain>
    </source>
</reference>
<dbReference type="SMART" id="SM00354">
    <property type="entry name" value="HTH_LACI"/>
    <property type="match status" value="1"/>
</dbReference>
<evidence type="ECO:0000256" key="2">
    <source>
        <dbReference type="ARBA" id="ARBA00023015"/>
    </source>
</evidence>
<dbReference type="InterPro" id="IPR010982">
    <property type="entry name" value="Lambda_DNA-bd_dom_sf"/>
</dbReference>
<keyword evidence="2" id="KW-0805">Transcription regulation</keyword>
<dbReference type="GO" id="GO:0003700">
    <property type="term" value="F:DNA-binding transcription factor activity"/>
    <property type="evidence" value="ECO:0007669"/>
    <property type="project" value="TreeGrafter"/>
</dbReference>
<dbReference type="Gene3D" id="3.40.50.2300">
    <property type="match status" value="2"/>
</dbReference>
<dbReference type="Gene3D" id="1.10.260.40">
    <property type="entry name" value="lambda repressor-like DNA-binding domains"/>
    <property type="match status" value="1"/>
</dbReference>
<name>A0A1S8NDS2_CLOSA</name>
<dbReference type="GO" id="GO:0000976">
    <property type="term" value="F:transcription cis-regulatory region binding"/>
    <property type="evidence" value="ECO:0007669"/>
    <property type="project" value="TreeGrafter"/>
</dbReference>
<sequence length="325" mass="36796">MATIKDVAKKAGVSVGSVSRFINNFEVKPKTRLAIEKAIKELDYEPNIYARGFKVNKTNTAALIIPTVWNPFFGELAFNIEKSLRDYGMKMILCNSGDDYEIELQYITMAKQNKVDGIIAITYSDVDKYVHSNMPIISIDRYFSEDITYVTSDNFEGGRMAAEELVKSGCKSIAFIGLGSKIDNATRNRKKGFVNYCEENHISYEICDSLGESKDFKKKLDKFLYDNLKNAKKIDGIFTVTDEHAFQVIEKLNKLSVDVPDDVQIIGYDGIKLHHNDTIKISTIRQPIESIANESVKALINIINNKEIEKEIILPVRFIKGFTTK</sequence>
<dbReference type="STRING" id="169679.CSACC_20660"/>
<evidence type="ECO:0000313" key="7">
    <source>
        <dbReference type="Proteomes" id="UP000191154"/>
    </source>
</evidence>
<dbReference type="Pfam" id="PF00356">
    <property type="entry name" value="LacI"/>
    <property type="match status" value="1"/>
</dbReference>
<keyword evidence="3" id="KW-0238">DNA-binding</keyword>
<accession>A0A1S8NDS2</accession>
<dbReference type="CDD" id="cd01392">
    <property type="entry name" value="HTH_LacI"/>
    <property type="match status" value="1"/>
</dbReference>
<dbReference type="SUPFAM" id="SSF53822">
    <property type="entry name" value="Periplasmic binding protein-like I"/>
    <property type="match status" value="1"/>
</dbReference>
<dbReference type="PROSITE" id="PS50932">
    <property type="entry name" value="HTH_LACI_2"/>
    <property type="match status" value="1"/>
</dbReference>
<evidence type="ECO:0000256" key="1">
    <source>
        <dbReference type="ARBA" id="ARBA00022491"/>
    </source>
</evidence>
<dbReference type="RefSeq" id="WP_077864878.1">
    <property type="nucleotide sequence ID" value="NZ_LZYZ01000002.1"/>
</dbReference>
<evidence type="ECO:0000313" key="6">
    <source>
        <dbReference type="EMBL" id="OOM14634.1"/>
    </source>
</evidence>
<dbReference type="InterPro" id="IPR028082">
    <property type="entry name" value="Peripla_BP_I"/>
</dbReference>
<dbReference type="Pfam" id="PF13377">
    <property type="entry name" value="Peripla_BP_3"/>
    <property type="match status" value="1"/>
</dbReference>
<dbReference type="AlphaFoldDB" id="A0A1S8NDS2"/>
<comment type="caution">
    <text evidence="6">The sequence shown here is derived from an EMBL/GenBank/DDBJ whole genome shotgun (WGS) entry which is preliminary data.</text>
</comment>
<evidence type="ECO:0000256" key="3">
    <source>
        <dbReference type="ARBA" id="ARBA00023125"/>
    </source>
</evidence>